<protein>
    <submittedName>
        <fullName evidence="2">Uncharacterized protein</fullName>
    </submittedName>
</protein>
<feature type="region of interest" description="Disordered" evidence="1">
    <location>
        <begin position="1"/>
        <end position="27"/>
    </location>
</feature>
<dbReference type="EMBL" id="VSRR010065210">
    <property type="protein sequence ID" value="MPC84343.1"/>
    <property type="molecule type" value="Genomic_DNA"/>
</dbReference>
<dbReference type="AlphaFoldDB" id="A0A5B7IPN8"/>
<organism evidence="2 3">
    <name type="scientific">Portunus trituberculatus</name>
    <name type="common">Swimming crab</name>
    <name type="synonym">Neptunus trituberculatus</name>
    <dbReference type="NCBI Taxonomy" id="210409"/>
    <lineage>
        <taxon>Eukaryota</taxon>
        <taxon>Metazoa</taxon>
        <taxon>Ecdysozoa</taxon>
        <taxon>Arthropoda</taxon>
        <taxon>Crustacea</taxon>
        <taxon>Multicrustacea</taxon>
        <taxon>Malacostraca</taxon>
        <taxon>Eumalacostraca</taxon>
        <taxon>Eucarida</taxon>
        <taxon>Decapoda</taxon>
        <taxon>Pleocyemata</taxon>
        <taxon>Brachyura</taxon>
        <taxon>Eubrachyura</taxon>
        <taxon>Portunoidea</taxon>
        <taxon>Portunidae</taxon>
        <taxon>Portuninae</taxon>
        <taxon>Portunus</taxon>
    </lineage>
</organism>
<evidence type="ECO:0000313" key="2">
    <source>
        <dbReference type="EMBL" id="MPC84343.1"/>
    </source>
</evidence>
<evidence type="ECO:0000313" key="3">
    <source>
        <dbReference type="Proteomes" id="UP000324222"/>
    </source>
</evidence>
<feature type="compositionally biased region" description="Polar residues" evidence="1">
    <location>
        <begin position="17"/>
        <end position="27"/>
    </location>
</feature>
<comment type="caution">
    <text evidence="2">The sequence shown here is derived from an EMBL/GenBank/DDBJ whole genome shotgun (WGS) entry which is preliminary data.</text>
</comment>
<keyword evidence="3" id="KW-1185">Reference proteome</keyword>
<evidence type="ECO:0000256" key="1">
    <source>
        <dbReference type="SAM" id="MobiDB-lite"/>
    </source>
</evidence>
<accession>A0A5B7IPN8</accession>
<gene>
    <name evidence="2" type="ORF">E2C01_079080</name>
</gene>
<proteinExistence type="predicted"/>
<sequence>MASRCRRGTPEHHRLSQHSTQPRVTTKPSEAEIRCVYCALGDLRRKGRKSRAKCVLKGRMIKLRLS</sequence>
<dbReference type="Proteomes" id="UP000324222">
    <property type="component" value="Unassembled WGS sequence"/>
</dbReference>
<reference evidence="2 3" key="1">
    <citation type="submission" date="2019-05" db="EMBL/GenBank/DDBJ databases">
        <title>Another draft genome of Portunus trituberculatus and its Hox gene families provides insights of decapod evolution.</title>
        <authorList>
            <person name="Jeong J.-H."/>
            <person name="Song I."/>
            <person name="Kim S."/>
            <person name="Choi T."/>
            <person name="Kim D."/>
            <person name="Ryu S."/>
            <person name="Kim W."/>
        </authorList>
    </citation>
    <scope>NUCLEOTIDE SEQUENCE [LARGE SCALE GENOMIC DNA]</scope>
    <source>
        <tissue evidence="2">Muscle</tissue>
    </source>
</reference>
<name>A0A5B7IPN8_PORTR</name>